<gene>
    <name evidence="1" type="ORF">SAMN04488074_13080</name>
</gene>
<dbReference type="Proteomes" id="UP000199682">
    <property type="component" value="Unassembled WGS sequence"/>
</dbReference>
<dbReference type="EMBL" id="FNET01000030">
    <property type="protein sequence ID" value="SDM97601.1"/>
    <property type="molecule type" value="Genomic_DNA"/>
</dbReference>
<name>A0A1G9XM66_9PSEU</name>
<evidence type="ECO:0000313" key="2">
    <source>
        <dbReference type="Proteomes" id="UP000199682"/>
    </source>
</evidence>
<dbReference type="AlphaFoldDB" id="A0A1G9XM66"/>
<sequence>MQPAAQGVLLVAWPGRLPGEFAVRRVHRGVAPTSSYWMYGGVGAGGALLGADYLADVPGRATSVLRLKSAG</sequence>
<protein>
    <submittedName>
        <fullName evidence="1">Uncharacterized protein</fullName>
    </submittedName>
</protein>
<organism evidence="1 2">
    <name type="scientific">Lentzea albidocapillata subsp. violacea</name>
    <dbReference type="NCBI Taxonomy" id="128104"/>
    <lineage>
        <taxon>Bacteria</taxon>
        <taxon>Bacillati</taxon>
        <taxon>Actinomycetota</taxon>
        <taxon>Actinomycetes</taxon>
        <taxon>Pseudonocardiales</taxon>
        <taxon>Pseudonocardiaceae</taxon>
        <taxon>Lentzea</taxon>
    </lineage>
</organism>
<evidence type="ECO:0000313" key="1">
    <source>
        <dbReference type="EMBL" id="SDM97601.1"/>
    </source>
</evidence>
<proteinExistence type="predicted"/>
<accession>A0A1G9XM66</accession>
<reference evidence="2" key="1">
    <citation type="submission" date="2016-10" db="EMBL/GenBank/DDBJ databases">
        <authorList>
            <person name="Varghese N."/>
            <person name="Submissions S."/>
        </authorList>
    </citation>
    <scope>NUCLEOTIDE SEQUENCE [LARGE SCALE GENOMIC DNA]</scope>
    <source>
        <strain evidence="2">DSM 44796</strain>
    </source>
</reference>